<dbReference type="AlphaFoldDB" id="A0A0N1H0W4"/>
<keyword evidence="3" id="KW-0804">Transcription</keyword>
<comment type="caution">
    <text evidence="8">The sequence shown here is derived from an EMBL/GenBank/DDBJ whole genome shotgun (WGS) entry which is preliminary data.</text>
</comment>
<dbReference type="STRING" id="1664694.A0A0N1H0W4"/>
<dbReference type="Pfam" id="PF00250">
    <property type="entry name" value="Forkhead"/>
    <property type="match status" value="1"/>
</dbReference>
<keyword evidence="9" id="KW-1185">Reference proteome</keyword>
<evidence type="ECO:0000256" key="4">
    <source>
        <dbReference type="ARBA" id="ARBA00023242"/>
    </source>
</evidence>
<sequence>MEQPENSTNTVTYHHPTVMNAEPGVGLPDLAEAYRHPSVYRSRQSSAIVEEWLTSESPVARATSFSSHQLPQNPQRLPSLCVQTTIPDVPPYQQAQFYYHPSQPTAEPPLIYSGTSPPQYLENHDQSPPHHLHISELQHSTEQNLHGSLPWNDGLYPPPGSNTAWGLGHEYMHSRYSAPPLSPYSSSSVPYSSGPYTEYCSSPEPYPPVLGARIPRSRPSDEYDMEEAEGPSTGKPYAQLIQECLLQAPGHRMMLRDIYDWFEANTTKPLESGGTGWQNSIRHNLSMNKAFKNDKTTNVNSRGEPKKATSIWYLTPYALRNGVESTTRYRKNNHARRPAAHRYDRDQKRISSGRKGGQAARKATHMRRMRAEGWPHQQQVDVGTHESFNNLVRAANAMAEYPCTRGSSPPSPPEELPSTPTDYFPSREYVLDNSVGYDCQANRLSFSDLRMQDALAQAGYGQASEVQWQ</sequence>
<gene>
    <name evidence="8" type="ORF">AB675_3913</name>
</gene>
<dbReference type="GO" id="GO:0005634">
    <property type="term" value="C:nucleus"/>
    <property type="evidence" value="ECO:0007669"/>
    <property type="project" value="UniProtKB-SubCell"/>
</dbReference>
<organism evidence="8 9">
    <name type="scientific">Cyphellophora attinorum</name>
    <dbReference type="NCBI Taxonomy" id="1664694"/>
    <lineage>
        <taxon>Eukaryota</taxon>
        <taxon>Fungi</taxon>
        <taxon>Dikarya</taxon>
        <taxon>Ascomycota</taxon>
        <taxon>Pezizomycotina</taxon>
        <taxon>Eurotiomycetes</taxon>
        <taxon>Chaetothyriomycetidae</taxon>
        <taxon>Chaetothyriales</taxon>
        <taxon>Cyphellophoraceae</taxon>
        <taxon>Cyphellophora</taxon>
    </lineage>
</organism>
<feature type="domain" description="Fork-head" evidence="7">
    <location>
        <begin position="237"/>
        <end position="333"/>
    </location>
</feature>
<keyword evidence="1" id="KW-0805">Transcription regulation</keyword>
<evidence type="ECO:0000256" key="6">
    <source>
        <dbReference type="SAM" id="MobiDB-lite"/>
    </source>
</evidence>
<feature type="DNA-binding region" description="Fork-head" evidence="5">
    <location>
        <begin position="237"/>
        <end position="333"/>
    </location>
</feature>
<dbReference type="InterPro" id="IPR001766">
    <property type="entry name" value="Fork_head_dom"/>
</dbReference>
<evidence type="ECO:0000256" key="2">
    <source>
        <dbReference type="ARBA" id="ARBA00023125"/>
    </source>
</evidence>
<dbReference type="InterPro" id="IPR030456">
    <property type="entry name" value="TF_fork_head_CS_2"/>
</dbReference>
<name>A0A0N1H0W4_9EURO</name>
<dbReference type="Proteomes" id="UP000038010">
    <property type="component" value="Unassembled WGS sequence"/>
</dbReference>
<dbReference type="VEuPathDB" id="FungiDB:AB675_3913"/>
<keyword evidence="2 5" id="KW-0238">DNA-binding</keyword>
<dbReference type="PROSITE" id="PS00658">
    <property type="entry name" value="FORK_HEAD_2"/>
    <property type="match status" value="1"/>
</dbReference>
<dbReference type="PROSITE" id="PS50039">
    <property type="entry name" value="FORK_HEAD_3"/>
    <property type="match status" value="1"/>
</dbReference>
<dbReference type="GO" id="GO:0000981">
    <property type="term" value="F:DNA-binding transcription factor activity, RNA polymerase II-specific"/>
    <property type="evidence" value="ECO:0007669"/>
    <property type="project" value="TreeGrafter"/>
</dbReference>
<evidence type="ECO:0000256" key="5">
    <source>
        <dbReference type="PROSITE-ProRule" id="PRU00089"/>
    </source>
</evidence>
<feature type="region of interest" description="Disordered" evidence="6">
    <location>
        <begin position="401"/>
        <end position="425"/>
    </location>
</feature>
<dbReference type="GO" id="GO:0000978">
    <property type="term" value="F:RNA polymerase II cis-regulatory region sequence-specific DNA binding"/>
    <property type="evidence" value="ECO:0007669"/>
    <property type="project" value="TreeGrafter"/>
</dbReference>
<comment type="subcellular location">
    <subcellularLocation>
        <location evidence="5">Nucleus</location>
    </subcellularLocation>
</comment>
<accession>A0A0N1H0W4</accession>
<evidence type="ECO:0000256" key="1">
    <source>
        <dbReference type="ARBA" id="ARBA00023015"/>
    </source>
</evidence>
<evidence type="ECO:0000313" key="8">
    <source>
        <dbReference type="EMBL" id="KPI37526.1"/>
    </source>
</evidence>
<dbReference type="OrthoDB" id="4158531at2759"/>
<dbReference type="PANTHER" id="PTHR46078">
    <property type="entry name" value="FORKHEAD BOX PROTEIN J2 FAMILY MEMBER"/>
    <property type="match status" value="1"/>
</dbReference>
<dbReference type="SMART" id="SM00339">
    <property type="entry name" value="FH"/>
    <property type="match status" value="1"/>
</dbReference>
<dbReference type="RefSeq" id="XP_017997489.1">
    <property type="nucleotide sequence ID" value="XM_018144008.1"/>
</dbReference>
<evidence type="ECO:0000256" key="3">
    <source>
        <dbReference type="ARBA" id="ARBA00023163"/>
    </source>
</evidence>
<evidence type="ECO:0000313" key="9">
    <source>
        <dbReference type="Proteomes" id="UP000038010"/>
    </source>
</evidence>
<dbReference type="SUPFAM" id="SSF46785">
    <property type="entry name" value="Winged helix' DNA-binding domain"/>
    <property type="match status" value="1"/>
</dbReference>
<protein>
    <recommendedName>
        <fullName evidence="7">Fork-head domain-containing protein</fullName>
    </recommendedName>
</protein>
<dbReference type="EMBL" id="LFJN01000023">
    <property type="protein sequence ID" value="KPI37526.1"/>
    <property type="molecule type" value="Genomic_DNA"/>
</dbReference>
<dbReference type="InterPro" id="IPR036388">
    <property type="entry name" value="WH-like_DNA-bd_sf"/>
</dbReference>
<reference evidence="8 9" key="1">
    <citation type="submission" date="2015-06" db="EMBL/GenBank/DDBJ databases">
        <title>Draft genome of the ant-associated black yeast Phialophora attae CBS 131958.</title>
        <authorList>
            <person name="Moreno L.F."/>
            <person name="Stielow B.J."/>
            <person name="de Hoog S."/>
            <person name="Vicente V.A."/>
            <person name="Weiss V.A."/>
            <person name="de Vries M."/>
            <person name="Cruz L.M."/>
            <person name="Souza E.M."/>
        </authorList>
    </citation>
    <scope>NUCLEOTIDE SEQUENCE [LARGE SCALE GENOMIC DNA]</scope>
    <source>
        <strain evidence="8 9">CBS 131958</strain>
    </source>
</reference>
<dbReference type="InterPro" id="IPR036390">
    <property type="entry name" value="WH_DNA-bd_sf"/>
</dbReference>
<dbReference type="PANTHER" id="PTHR46078:SF2">
    <property type="entry name" value="FORK-HEAD DOMAIN-CONTAINING PROTEIN"/>
    <property type="match status" value="1"/>
</dbReference>
<dbReference type="InterPro" id="IPR045912">
    <property type="entry name" value="FOXJ2/3-like"/>
</dbReference>
<keyword evidence="4 5" id="KW-0539">Nucleus</keyword>
<feature type="region of interest" description="Disordered" evidence="6">
    <location>
        <begin position="332"/>
        <end position="363"/>
    </location>
</feature>
<dbReference type="GeneID" id="28735888"/>
<dbReference type="Gene3D" id="1.10.10.10">
    <property type="entry name" value="Winged helix-like DNA-binding domain superfamily/Winged helix DNA-binding domain"/>
    <property type="match status" value="1"/>
</dbReference>
<evidence type="ECO:0000259" key="7">
    <source>
        <dbReference type="PROSITE" id="PS50039"/>
    </source>
</evidence>
<proteinExistence type="predicted"/>